<name>U3TFC6_9CREN</name>
<protein>
    <submittedName>
        <fullName evidence="1">Uncharacterized protein</fullName>
    </submittedName>
</protein>
<dbReference type="GeneID" id="17110539"/>
<accession>U3TFC6</accession>
<dbReference type="STRING" id="1198449.ACAM_1271"/>
<gene>
    <name evidence="1" type="ORF">ACAM_1271</name>
</gene>
<proteinExistence type="predicted"/>
<sequence length="393" mass="44419">MLEDELRRQMFDREEWHSFWNLLARLYTHASGFLRLYRELEGRLAGKSVEELLAGESESARKMVLGGFKVDEQRYSHRALGLFTSEALGIRISGDDLRKLASRVLGGVGPREAGRDIVVAGEGSVVVDAIASIASTLEQLLRSRGYNVEELAAGRVYDVEDPLSAVYALRDVLDSSRRILPLYNPVSFMLNSFFSTPIYYLEEVYGFGFQRRDDMLVPEDEDARGVFEVNGVRLRVLLDPGKAGDWRVTAIVGHEPGSTGFEIHRLNCIIYALHSYISSTKEGGEGVLKRFFHGIRNEYEYYIEVYRPLLENAVDIDNAVSLLESCSREKASTCGAVHGIEVYCNYQLEECSLKKLLTGSRRRELRSFLLNVGLLSFLGLAAFHEDKVYLQRF</sequence>
<reference evidence="1 2" key="1">
    <citation type="journal article" date="2013" name="Appl. Environ. Microbiol.">
        <title>Variation of the Virus-Related Elements within Syntenic Genomes of the Hyperthermophilic Archaeon Aeropyrum.</title>
        <authorList>
            <person name="Daifuku T."/>
            <person name="Yoshida T."/>
            <person name="Kitamura T."/>
            <person name="Kawaichi S."/>
            <person name="Inoue T."/>
            <person name="Nomura K."/>
            <person name="Yoshida Y."/>
            <person name="Kuno S."/>
            <person name="Sako Y."/>
        </authorList>
    </citation>
    <scope>NUCLEOTIDE SEQUENCE [LARGE SCALE GENOMIC DNA]</scope>
    <source>
        <strain evidence="1 2">SY1</strain>
    </source>
</reference>
<keyword evidence="2" id="KW-1185">Reference proteome</keyword>
<dbReference type="EMBL" id="AP012489">
    <property type="protein sequence ID" value="BAN90740.1"/>
    <property type="molecule type" value="Genomic_DNA"/>
</dbReference>
<evidence type="ECO:0000313" key="2">
    <source>
        <dbReference type="Proteomes" id="UP000016887"/>
    </source>
</evidence>
<dbReference type="eggNOG" id="arCOG04039">
    <property type="taxonomic scope" value="Archaea"/>
</dbReference>
<dbReference type="Proteomes" id="UP000016887">
    <property type="component" value="Chromosome"/>
</dbReference>
<dbReference type="KEGG" id="acj:ACAM_1271"/>
<organism evidence="1 2">
    <name type="scientific">Aeropyrum camini SY1 = JCM 12091</name>
    <dbReference type="NCBI Taxonomy" id="1198449"/>
    <lineage>
        <taxon>Archaea</taxon>
        <taxon>Thermoproteota</taxon>
        <taxon>Thermoprotei</taxon>
        <taxon>Desulfurococcales</taxon>
        <taxon>Desulfurococcaceae</taxon>
        <taxon>Aeropyrum</taxon>
    </lineage>
</organism>
<evidence type="ECO:0000313" key="1">
    <source>
        <dbReference type="EMBL" id="BAN90740.1"/>
    </source>
</evidence>
<dbReference type="AlphaFoldDB" id="U3TFC6"/>
<dbReference type="RefSeq" id="WP_022542010.1">
    <property type="nucleotide sequence ID" value="NC_022521.1"/>
</dbReference>